<dbReference type="EMBL" id="JABBVZ010000127">
    <property type="protein sequence ID" value="NMP24605.1"/>
    <property type="molecule type" value="Genomic_DNA"/>
</dbReference>
<evidence type="ECO:0000313" key="1">
    <source>
        <dbReference type="EMBL" id="NMP24605.1"/>
    </source>
</evidence>
<reference evidence="1 2" key="1">
    <citation type="submission" date="2020-04" db="EMBL/GenBank/DDBJ databases">
        <authorList>
            <person name="Zhang R."/>
            <person name="Schippers A."/>
        </authorList>
    </citation>
    <scope>NUCLEOTIDE SEQUENCE [LARGE SCALE GENOMIC DNA]</scope>
    <source>
        <strain evidence="1 2">DSM 109850</strain>
    </source>
</reference>
<organism evidence="1 2">
    <name type="scientific">Sulfobacillus harzensis</name>
    <dbReference type="NCBI Taxonomy" id="2729629"/>
    <lineage>
        <taxon>Bacteria</taxon>
        <taxon>Bacillati</taxon>
        <taxon>Bacillota</taxon>
        <taxon>Clostridia</taxon>
        <taxon>Eubacteriales</taxon>
        <taxon>Clostridiales Family XVII. Incertae Sedis</taxon>
        <taxon>Sulfobacillus</taxon>
    </lineage>
</organism>
<gene>
    <name evidence="1" type="ORF">HIJ39_20025</name>
</gene>
<name>A0A7Y0Q4N6_9FIRM</name>
<proteinExistence type="predicted"/>
<accession>A0A7Y0Q4N6</accession>
<dbReference type="Proteomes" id="UP000533476">
    <property type="component" value="Unassembled WGS sequence"/>
</dbReference>
<sequence length="94" mass="10602">MNDVVIILIPYTEQEGDTAEMWIGRYDKTAYAHVDIPLLALADFAGRDMRDPEGIQEHCDGWNADRILLPTDETPPRWTAYTIASVLLGKLVEV</sequence>
<evidence type="ECO:0000313" key="2">
    <source>
        <dbReference type="Proteomes" id="UP000533476"/>
    </source>
</evidence>
<protein>
    <submittedName>
        <fullName evidence="1">Uncharacterized protein</fullName>
    </submittedName>
</protein>
<comment type="caution">
    <text evidence="1">The sequence shown here is derived from an EMBL/GenBank/DDBJ whole genome shotgun (WGS) entry which is preliminary data.</text>
</comment>
<dbReference type="AlphaFoldDB" id="A0A7Y0Q4N6"/>
<dbReference type="RefSeq" id="WP_169102815.1">
    <property type="nucleotide sequence ID" value="NZ_JABBVZ010000127.1"/>
</dbReference>
<keyword evidence="2" id="KW-1185">Reference proteome</keyword>